<reference evidence="3" key="1">
    <citation type="submission" date="2022-06" db="EMBL/GenBank/DDBJ databases">
        <title>Diverse halophilic archaea isolated from saline environments.</title>
        <authorList>
            <person name="Cui H.-L."/>
        </authorList>
    </citation>
    <scope>NUCLEOTIDE SEQUENCE</scope>
    <source>
        <strain evidence="3">WLHS1</strain>
    </source>
</reference>
<dbReference type="KEGG" id="sawl:NGM29_15310"/>
<dbReference type="RefSeq" id="WP_254157308.1">
    <property type="nucleotide sequence ID" value="NZ_CP100355.1"/>
</dbReference>
<evidence type="ECO:0000256" key="1">
    <source>
        <dbReference type="SAM" id="Phobius"/>
    </source>
</evidence>
<dbReference type="InterPro" id="IPR018639">
    <property type="entry name" value="DUF2062"/>
</dbReference>
<evidence type="ECO:0000313" key="3">
    <source>
        <dbReference type="EMBL" id="UTF53125.1"/>
    </source>
</evidence>
<evidence type="ECO:0000259" key="2">
    <source>
        <dbReference type="Pfam" id="PF09835"/>
    </source>
</evidence>
<keyword evidence="1" id="KW-0472">Membrane</keyword>
<gene>
    <name evidence="3" type="ORF">NGM29_15310</name>
</gene>
<dbReference type="GeneID" id="73291442"/>
<feature type="transmembrane region" description="Helical" evidence="1">
    <location>
        <begin position="28"/>
        <end position="54"/>
    </location>
</feature>
<keyword evidence="1" id="KW-0812">Transmembrane</keyword>
<protein>
    <submittedName>
        <fullName evidence="3">DUF2062 domain-containing protein</fullName>
    </submittedName>
</protein>
<feature type="transmembrane region" description="Helical" evidence="1">
    <location>
        <begin position="107"/>
        <end position="134"/>
    </location>
</feature>
<evidence type="ECO:0000313" key="4">
    <source>
        <dbReference type="Proteomes" id="UP001056855"/>
    </source>
</evidence>
<dbReference type="AlphaFoldDB" id="A0A9E7SU32"/>
<sequence>MRVQDRVRRALREAWEEDHTPHEVGVSFAIGIFVTALPTGGLGIGSFFLFAYWWSWISKPAIFSSVAVLNPAIKPAVYAGSIYVGAVLFGTDPLIVTEWSHLETALLVIQLLLIGNLILAVVLAGVGYVAAYYLTRSYVEHADQQTVSPSSDLPTPFWRK</sequence>
<keyword evidence="1" id="KW-1133">Transmembrane helix</keyword>
<dbReference type="Proteomes" id="UP001056855">
    <property type="component" value="Chromosome"/>
</dbReference>
<feature type="domain" description="DUF2062" evidence="2">
    <location>
        <begin position="7"/>
        <end position="142"/>
    </location>
</feature>
<dbReference type="Pfam" id="PF09835">
    <property type="entry name" value="DUF2062"/>
    <property type="match status" value="1"/>
</dbReference>
<dbReference type="PANTHER" id="PTHR40547:SF1">
    <property type="entry name" value="SLL0298 PROTEIN"/>
    <property type="match status" value="1"/>
</dbReference>
<name>A0A9E7SU32_9EURY</name>
<dbReference type="EMBL" id="CP100355">
    <property type="protein sequence ID" value="UTF53125.1"/>
    <property type="molecule type" value="Genomic_DNA"/>
</dbReference>
<accession>A0A9E7SU32</accession>
<proteinExistence type="predicted"/>
<feature type="transmembrane region" description="Helical" evidence="1">
    <location>
        <begin position="75"/>
        <end position="95"/>
    </location>
</feature>
<organism evidence="3 4">
    <name type="scientific">Natronosalvus rutilus</name>
    <dbReference type="NCBI Taxonomy" id="2953753"/>
    <lineage>
        <taxon>Archaea</taxon>
        <taxon>Methanobacteriati</taxon>
        <taxon>Methanobacteriota</taxon>
        <taxon>Stenosarchaea group</taxon>
        <taxon>Halobacteria</taxon>
        <taxon>Halobacteriales</taxon>
        <taxon>Natrialbaceae</taxon>
        <taxon>Natronosalvus</taxon>
    </lineage>
</organism>
<dbReference type="PANTHER" id="PTHR40547">
    <property type="entry name" value="SLL0298 PROTEIN"/>
    <property type="match status" value="1"/>
</dbReference>
<keyword evidence="4" id="KW-1185">Reference proteome</keyword>